<dbReference type="PANTHER" id="PTHR34148:SF1">
    <property type="entry name" value="ADENOSYLCOBINAMIDE-GDP RIBAZOLETRANSFERASE"/>
    <property type="match status" value="1"/>
</dbReference>
<proteinExistence type="inferred from homology"/>
<accession>A0A8I0A973</accession>
<keyword evidence="12 19" id="KW-1133">Transmembrane helix</keyword>
<dbReference type="InterPro" id="IPR003805">
    <property type="entry name" value="CobS"/>
</dbReference>
<dbReference type="Proteomes" id="UP000662088">
    <property type="component" value="Unassembled WGS sequence"/>
</dbReference>
<keyword evidence="10 19" id="KW-0812">Transmembrane</keyword>
<comment type="pathway">
    <text evidence="3 19">Cofactor biosynthesis; adenosylcobalamin biosynthesis; adenosylcobalamin from cob(II)yrinate a,c-diamide: step 7/7.</text>
</comment>
<dbReference type="Pfam" id="PF02654">
    <property type="entry name" value="CobS"/>
    <property type="match status" value="1"/>
</dbReference>
<evidence type="ECO:0000256" key="11">
    <source>
        <dbReference type="ARBA" id="ARBA00022842"/>
    </source>
</evidence>
<evidence type="ECO:0000256" key="1">
    <source>
        <dbReference type="ARBA" id="ARBA00001946"/>
    </source>
</evidence>
<comment type="cofactor">
    <cofactor evidence="1 19">
        <name>Mg(2+)</name>
        <dbReference type="ChEBI" id="CHEBI:18420"/>
    </cofactor>
</comment>
<feature type="transmembrane region" description="Helical" evidence="19">
    <location>
        <begin position="134"/>
        <end position="156"/>
    </location>
</feature>
<evidence type="ECO:0000313" key="21">
    <source>
        <dbReference type="Proteomes" id="UP000662088"/>
    </source>
</evidence>
<comment type="caution">
    <text evidence="20">The sequence shown here is derived from an EMBL/GenBank/DDBJ whole genome shotgun (WGS) entry which is preliminary data.</text>
</comment>
<gene>
    <name evidence="19" type="primary">cobS</name>
    <name evidence="20" type="ORF">H8R92_08900</name>
</gene>
<evidence type="ECO:0000256" key="3">
    <source>
        <dbReference type="ARBA" id="ARBA00004663"/>
    </source>
</evidence>
<comment type="subcellular location">
    <subcellularLocation>
        <location evidence="2 19">Cell membrane</location>
        <topology evidence="2 19">Multi-pass membrane protein</topology>
    </subcellularLocation>
</comment>
<evidence type="ECO:0000256" key="4">
    <source>
        <dbReference type="ARBA" id="ARBA00010561"/>
    </source>
</evidence>
<evidence type="ECO:0000256" key="5">
    <source>
        <dbReference type="ARBA" id="ARBA00013200"/>
    </source>
</evidence>
<dbReference type="GO" id="GO:0005886">
    <property type="term" value="C:plasma membrane"/>
    <property type="evidence" value="ECO:0007669"/>
    <property type="project" value="UniProtKB-SubCell"/>
</dbReference>
<feature type="transmembrane region" description="Helical" evidence="19">
    <location>
        <begin position="50"/>
        <end position="69"/>
    </location>
</feature>
<evidence type="ECO:0000256" key="2">
    <source>
        <dbReference type="ARBA" id="ARBA00004651"/>
    </source>
</evidence>
<keyword evidence="9 19" id="KW-0808">Transferase</keyword>
<keyword evidence="21" id="KW-1185">Reference proteome</keyword>
<evidence type="ECO:0000256" key="12">
    <source>
        <dbReference type="ARBA" id="ARBA00022989"/>
    </source>
</evidence>
<name>A0A8I0A973_9CLOT</name>
<comment type="function">
    <text evidence="14 19">Joins adenosylcobinamide-GDP and alpha-ribazole to generate adenosylcobalamin (Ado-cobalamin). Also synthesizes adenosylcobalamin 5'-phosphate from adenosylcobinamide-GDP and alpha-ribazole 5'-phosphate.</text>
</comment>
<evidence type="ECO:0000256" key="13">
    <source>
        <dbReference type="ARBA" id="ARBA00023136"/>
    </source>
</evidence>
<comment type="similarity">
    <text evidence="4 19">Belongs to the CobS family.</text>
</comment>
<feature type="transmembrane region" description="Helical" evidence="19">
    <location>
        <begin position="177"/>
        <end position="206"/>
    </location>
</feature>
<dbReference type="AlphaFoldDB" id="A0A8I0A973"/>
<evidence type="ECO:0000256" key="10">
    <source>
        <dbReference type="ARBA" id="ARBA00022692"/>
    </source>
</evidence>
<evidence type="ECO:0000256" key="17">
    <source>
        <dbReference type="ARBA" id="ARBA00048623"/>
    </source>
</evidence>
<comment type="catalytic activity">
    <reaction evidence="17 19">
        <text>alpha-ribazole + adenosylcob(III)inamide-GDP = adenosylcob(III)alamin + GMP + H(+)</text>
        <dbReference type="Rhea" id="RHEA:16049"/>
        <dbReference type="ChEBI" id="CHEBI:10329"/>
        <dbReference type="ChEBI" id="CHEBI:15378"/>
        <dbReference type="ChEBI" id="CHEBI:18408"/>
        <dbReference type="ChEBI" id="CHEBI:58115"/>
        <dbReference type="ChEBI" id="CHEBI:60487"/>
        <dbReference type="EC" id="2.7.8.26"/>
    </reaction>
</comment>
<feature type="transmembrane region" description="Helical" evidence="19">
    <location>
        <begin position="25"/>
        <end position="44"/>
    </location>
</feature>
<feature type="transmembrane region" description="Helical" evidence="19">
    <location>
        <begin position="226"/>
        <end position="246"/>
    </location>
</feature>
<dbReference type="GO" id="GO:0051073">
    <property type="term" value="F:adenosylcobinamide-GDP ribazoletransferase activity"/>
    <property type="evidence" value="ECO:0007669"/>
    <property type="project" value="UniProtKB-UniRule"/>
</dbReference>
<reference evidence="20" key="1">
    <citation type="submission" date="2020-08" db="EMBL/GenBank/DDBJ databases">
        <title>Genome public.</title>
        <authorList>
            <person name="Liu C."/>
            <person name="Sun Q."/>
        </authorList>
    </citation>
    <scope>NUCLEOTIDE SEQUENCE</scope>
    <source>
        <strain evidence="20">NSJ-42</strain>
    </source>
</reference>
<evidence type="ECO:0000256" key="6">
    <source>
        <dbReference type="ARBA" id="ARBA00015850"/>
    </source>
</evidence>
<evidence type="ECO:0000256" key="14">
    <source>
        <dbReference type="ARBA" id="ARBA00025228"/>
    </source>
</evidence>
<organism evidence="20 21">
    <name type="scientific">Clostridium lentum</name>
    <dbReference type="NCBI Taxonomy" id="2763037"/>
    <lineage>
        <taxon>Bacteria</taxon>
        <taxon>Bacillati</taxon>
        <taxon>Bacillota</taxon>
        <taxon>Clostridia</taxon>
        <taxon>Eubacteriales</taxon>
        <taxon>Clostridiaceae</taxon>
        <taxon>Clostridium</taxon>
    </lineage>
</organism>
<dbReference type="GO" id="GO:0008818">
    <property type="term" value="F:cobalamin 5'-phosphate synthase activity"/>
    <property type="evidence" value="ECO:0007669"/>
    <property type="project" value="UniProtKB-UniRule"/>
</dbReference>
<evidence type="ECO:0000256" key="18">
    <source>
        <dbReference type="ARBA" id="ARBA00049504"/>
    </source>
</evidence>
<evidence type="ECO:0000256" key="7">
    <source>
        <dbReference type="ARBA" id="ARBA00022475"/>
    </source>
</evidence>
<dbReference type="PANTHER" id="PTHR34148">
    <property type="entry name" value="ADENOSYLCOBINAMIDE-GDP RIBAZOLETRANSFERASE"/>
    <property type="match status" value="1"/>
</dbReference>
<evidence type="ECO:0000256" key="9">
    <source>
        <dbReference type="ARBA" id="ARBA00022679"/>
    </source>
</evidence>
<keyword evidence="7 19" id="KW-1003">Cell membrane</keyword>
<dbReference type="GO" id="GO:0009236">
    <property type="term" value="P:cobalamin biosynthetic process"/>
    <property type="evidence" value="ECO:0007669"/>
    <property type="project" value="UniProtKB-UniRule"/>
</dbReference>
<keyword evidence="13 19" id="KW-0472">Membrane</keyword>
<dbReference type="EMBL" id="JACOOQ010000014">
    <property type="protein sequence ID" value="MBC5640532.1"/>
    <property type="molecule type" value="Genomic_DNA"/>
</dbReference>
<comment type="catalytic activity">
    <reaction evidence="18 19">
        <text>alpha-ribazole 5'-phosphate + adenosylcob(III)inamide-GDP = adenosylcob(III)alamin 5'-phosphate + GMP + H(+)</text>
        <dbReference type="Rhea" id="RHEA:23560"/>
        <dbReference type="ChEBI" id="CHEBI:15378"/>
        <dbReference type="ChEBI" id="CHEBI:57918"/>
        <dbReference type="ChEBI" id="CHEBI:58115"/>
        <dbReference type="ChEBI" id="CHEBI:60487"/>
        <dbReference type="ChEBI" id="CHEBI:60493"/>
        <dbReference type="EC" id="2.7.8.26"/>
    </reaction>
</comment>
<evidence type="ECO:0000313" key="20">
    <source>
        <dbReference type="EMBL" id="MBC5640532.1"/>
    </source>
</evidence>
<keyword evidence="8 19" id="KW-0169">Cobalamin biosynthesis</keyword>
<dbReference type="UniPathway" id="UPA00148">
    <property type="reaction ID" value="UER00238"/>
</dbReference>
<protein>
    <recommendedName>
        <fullName evidence="6 19">Adenosylcobinamide-GDP ribazoletransferase</fullName>
        <ecNumber evidence="5 19">2.7.8.26</ecNumber>
    </recommendedName>
    <alternativeName>
        <fullName evidence="16 19">Cobalamin synthase</fullName>
    </alternativeName>
    <alternativeName>
        <fullName evidence="15 19">Cobalamin-5'-phosphate synthase</fullName>
    </alternativeName>
</protein>
<dbReference type="HAMAP" id="MF_00719">
    <property type="entry name" value="CobS"/>
    <property type="match status" value="1"/>
</dbReference>
<feature type="transmembrane region" description="Helical" evidence="19">
    <location>
        <begin position="103"/>
        <end position="122"/>
    </location>
</feature>
<evidence type="ECO:0000256" key="15">
    <source>
        <dbReference type="ARBA" id="ARBA00032605"/>
    </source>
</evidence>
<keyword evidence="11 19" id="KW-0460">Magnesium</keyword>
<evidence type="ECO:0000256" key="19">
    <source>
        <dbReference type="HAMAP-Rule" id="MF_00719"/>
    </source>
</evidence>
<dbReference type="EC" id="2.7.8.26" evidence="5 19"/>
<evidence type="ECO:0000256" key="16">
    <source>
        <dbReference type="ARBA" id="ARBA00032853"/>
    </source>
</evidence>
<evidence type="ECO:0000256" key="8">
    <source>
        <dbReference type="ARBA" id="ARBA00022573"/>
    </source>
</evidence>
<sequence>MIITFSMYSKIPMPNIDWKKENMKYAMCFFPLVGLVIGIIMAAWMYLAKFLAIGSILFAGIATIIPVIITGGIHIDGFCDTVDARSSHQSREKKLEILKDPHIGAFALIYCVVYFIAVFSFWTEVNITIDNIIFIALVFMLSRAFSAFAIVTFKCSKNSGLAYMFSNAAERQVVKKCMFVYIGIIFVIMLFINRLLAIGTIILTILCFVKYKKMSYNEFEGITGDLAGYFLQILEFILLIAVVIFGGTP</sequence>